<gene>
    <name evidence="3" type="ORF">B8W88_07550</name>
</gene>
<dbReference type="AlphaFoldDB" id="A0AAQ0R363"/>
<dbReference type="RefSeq" id="WP_095348182.1">
    <property type="nucleotide sequence ID" value="NZ_JBCJAG010000001.1"/>
</dbReference>
<protein>
    <recommendedName>
        <fullName evidence="5">Beta-hydroxyacyl-ACP dehydratase</fullName>
    </recommendedName>
</protein>
<dbReference type="GO" id="GO:0016829">
    <property type="term" value="F:lyase activity"/>
    <property type="evidence" value="ECO:0007669"/>
    <property type="project" value="UniProtKB-KW"/>
</dbReference>
<evidence type="ECO:0000313" key="4">
    <source>
        <dbReference type="Proteomes" id="UP000215635"/>
    </source>
</evidence>
<dbReference type="SUPFAM" id="SSF54637">
    <property type="entry name" value="Thioesterase/thiol ester dehydrase-isomerase"/>
    <property type="match status" value="1"/>
</dbReference>
<evidence type="ECO:0008006" key="5">
    <source>
        <dbReference type="Google" id="ProtNLM"/>
    </source>
</evidence>
<dbReference type="PANTHER" id="PTHR30272">
    <property type="entry name" value="3-HYDROXYACYL-[ACYL-CARRIER-PROTEIN] DEHYDRATASE"/>
    <property type="match status" value="1"/>
</dbReference>
<reference evidence="3 4" key="1">
    <citation type="submission" date="2017-04" db="EMBL/GenBank/DDBJ databases">
        <title>Kefir bacterial isolates.</title>
        <authorList>
            <person name="Kim Y."/>
            <person name="Blasche S."/>
            <person name="Patil K.R."/>
        </authorList>
    </citation>
    <scope>NUCLEOTIDE SEQUENCE [LARGE SCALE GENOMIC DNA]</scope>
    <source>
        <strain evidence="3 4">OG2</strain>
    </source>
</reference>
<name>A0AAQ0R363_9LACT</name>
<dbReference type="Gene3D" id="3.10.129.10">
    <property type="entry name" value="Hotdog Thioesterase"/>
    <property type="match status" value="1"/>
</dbReference>
<dbReference type="Proteomes" id="UP000215635">
    <property type="component" value="Unassembled WGS sequence"/>
</dbReference>
<comment type="similarity">
    <text evidence="1">Belongs to the thioester dehydratase family. FabZ subfamily.</text>
</comment>
<evidence type="ECO:0000256" key="1">
    <source>
        <dbReference type="ARBA" id="ARBA00009174"/>
    </source>
</evidence>
<dbReference type="InterPro" id="IPR029069">
    <property type="entry name" value="HotDog_dom_sf"/>
</dbReference>
<dbReference type="Pfam" id="PF07977">
    <property type="entry name" value="FabA"/>
    <property type="match status" value="1"/>
</dbReference>
<accession>A0AAQ0R363</accession>
<dbReference type="EMBL" id="NCWV01000008">
    <property type="protein sequence ID" value="PAK88826.1"/>
    <property type="molecule type" value="Genomic_DNA"/>
</dbReference>
<keyword evidence="2" id="KW-0456">Lyase</keyword>
<organism evidence="3 4">
    <name type="scientific">Lactococcus lactis</name>
    <dbReference type="NCBI Taxonomy" id="1358"/>
    <lineage>
        <taxon>Bacteria</taxon>
        <taxon>Bacillati</taxon>
        <taxon>Bacillota</taxon>
        <taxon>Bacilli</taxon>
        <taxon>Lactobacillales</taxon>
        <taxon>Streptococcaceae</taxon>
        <taxon>Lactococcus</taxon>
    </lineage>
</organism>
<dbReference type="InterPro" id="IPR013114">
    <property type="entry name" value="FabA_FabZ"/>
</dbReference>
<evidence type="ECO:0000313" key="3">
    <source>
        <dbReference type="EMBL" id="PAK88826.1"/>
    </source>
</evidence>
<comment type="caution">
    <text evidence="3">The sequence shown here is derived from an EMBL/GenBank/DDBJ whole genome shotgun (WGS) entry which is preliminary data.</text>
</comment>
<dbReference type="PANTHER" id="PTHR30272:SF1">
    <property type="entry name" value="3-HYDROXYACYL-[ACYL-CARRIER-PROTEIN] DEHYDRATASE"/>
    <property type="match status" value="1"/>
</dbReference>
<evidence type="ECO:0000256" key="2">
    <source>
        <dbReference type="ARBA" id="ARBA00023239"/>
    </source>
</evidence>
<sequence length="141" mass="16070">MLLSKDEVAKILPQKFPFRFINTVENLDKENKEIVCEYYFDEESYFFEGHFPDKPIVPGVILVESMAQSGLILISKILDENTKVGYLAKITSSTFFNPVFPKNEITIKSKIIDQFGGFYTILSTVYISGRKIAKSKLVLSL</sequence>
<proteinExistence type="inferred from homology"/>